<keyword evidence="1" id="KW-0472">Membrane</keyword>
<proteinExistence type="predicted"/>
<protein>
    <submittedName>
        <fullName evidence="2">Uncharacterized protein</fullName>
    </submittedName>
</protein>
<keyword evidence="1" id="KW-1133">Transmembrane helix</keyword>
<organism evidence="2 3">
    <name type="scientific">Homarus americanus</name>
    <name type="common">American lobster</name>
    <dbReference type="NCBI Taxonomy" id="6706"/>
    <lineage>
        <taxon>Eukaryota</taxon>
        <taxon>Metazoa</taxon>
        <taxon>Ecdysozoa</taxon>
        <taxon>Arthropoda</taxon>
        <taxon>Crustacea</taxon>
        <taxon>Multicrustacea</taxon>
        <taxon>Malacostraca</taxon>
        <taxon>Eumalacostraca</taxon>
        <taxon>Eucarida</taxon>
        <taxon>Decapoda</taxon>
        <taxon>Pleocyemata</taxon>
        <taxon>Astacidea</taxon>
        <taxon>Nephropoidea</taxon>
        <taxon>Nephropidae</taxon>
        <taxon>Homarus</taxon>
    </lineage>
</organism>
<evidence type="ECO:0000256" key="1">
    <source>
        <dbReference type="SAM" id="Phobius"/>
    </source>
</evidence>
<dbReference type="EMBL" id="JAHLQT010014249">
    <property type="protein sequence ID" value="KAG7170412.1"/>
    <property type="molecule type" value="Genomic_DNA"/>
</dbReference>
<accession>A0A8J5K837</accession>
<gene>
    <name evidence="2" type="ORF">Hamer_G025309</name>
</gene>
<reference evidence="2" key="1">
    <citation type="journal article" date="2021" name="Sci. Adv.">
        <title>The American lobster genome reveals insights on longevity, neural, and immune adaptations.</title>
        <authorList>
            <person name="Polinski J.M."/>
            <person name="Zimin A.V."/>
            <person name="Clark K.F."/>
            <person name="Kohn A.B."/>
            <person name="Sadowski N."/>
            <person name="Timp W."/>
            <person name="Ptitsyn A."/>
            <person name="Khanna P."/>
            <person name="Romanova D.Y."/>
            <person name="Williams P."/>
            <person name="Greenwood S.J."/>
            <person name="Moroz L.L."/>
            <person name="Walt D.R."/>
            <person name="Bodnar A.G."/>
        </authorList>
    </citation>
    <scope>NUCLEOTIDE SEQUENCE</scope>
    <source>
        <strain evidence="2">GMGI-L3</strain>
    </source>
</reference>
<sequence>MRVMARWWWVMVLGCLVISVMGIRRWEFFAVRGKTFNVGTGTSGVIKSHNVSSTPAILHSRQQLNIGLKMSDRFDTSELLVDLRNTPDGAFKRTWSDGTPFNVKFNNMIHDLTKTDEPYFRIKGNEYHAKNDGNNHFLCQC</sequence>
<evidence type="ECO:0000313" key="3">
    <source>
        <dbReference type="Proteomes" id="UP000747542"/>
    </source>
</evidence>
<evidence type="ECO:0000313" key="2">
    <source>
        <dbReference type="EMBL" id="KAG7170412.1"/>
    </source>
</evidence>
<keyword evidence="1" id="KW-0812">Transmembrane</keyword>
<keyword evidence="3" id="KW-1185">Reference proteome</keyword>
<name>A0A8J5K837_HOMAM</name>
<comment type="caution">
    <text evidence="2">The sequence shown here is derived from an EMBL/GenBank/DDBJ whole genome shotgun (WGS) entry which is preliminary data.</text>
</comment>
<feature type="transmembrane region" description="Helical" evidence="1">
    <location>
        <begin position="6"/>
        <end position="23"/>
    </location>
</feature>
<dbReference type="Proteomes" id="UP000747542">
    <property type="component" value="Unassembled WGS sequence"/>
</dbReference>
<dbReference type="AlphaFoldDB" id="A0A8J5K837"/>